<evidence type="ECO:0000259" key="7">
    <source>
        <dbReference type="PROSITE" id="PS50156"/>
    </source>
</evidence>
<feature type="transmembrane region" description="Helical" evidence="6">
    <location>
        <begin position="291"/>
        <end position="312"/>
    </location>
</feature>
<feature type="transmembrane region" description="Helical" evidence="6">
    <location>
        <begin position="265"/>
        <end position="285"/>
    </location>
</feature>
<reference evidence="8 9" key="1">
    <citation type="submission" date="2019-03" db="EMBL/GenBank/DDBJ databases">
        <title>Genomic Encyclopedia of Type Strains, Phase III (KMG-III): the genomes of soil and plant-associated and newly described type strains.</title>
        <authorList>
            <person name="Whitman W."/>
        </authorList>
    </citation>
    <scope>NUCLEOTIDE SEQUENCE [LARGE SCALE GENOMIC DNA]</scope>
    <source>
        <strain evidence="8 9">CGMCC 1.7002</strain>
    </source>
</reference>
<keyword evidence="5 6" id="KW-0472">Membrane</keyword>
<dbReference type="AlphaFoldDB" id="A0A4R6VU54"/>
<feature type="transmembrane region" description="Helical" evidence="6">
    <location>
        <begin position="358"/>
        <end position="384"/>
    </location>
</feature>
<organism evidence="8 9">
    <name type="scientific">Maritalea mobilis</name>
    <dbReference type="NCBI Taxonomy" id="483324"/>
    <lineage>
        <taxon>Bacteria</taxon>
        <taxon>Pseudomonadati</taxon>
        <taxon>Pseudomonadota</taxon>
        <taxon>Alphaproteobacteria</taxon>
        <taxon>Hyphomicrobiales</taxon>
        <taxon>Devosiaceae</taxon>
        <taxon>Maritalea</taxon>
    </lineage>
</organism>
<feature type="transmembrane region" description="Helical" evidence="6">
    <location>
        <begin position="701"/>
        <end position="721"/>
    </location>
</feature>
<dbReference type="InterPro" id="IPR004869">
    <property type="entry name" value="MMPL_dom"/>
</dbReference>
<protein>
    <recommendedName>
        <fullName evidence="7">SSD domain-containing protein</fullName>
    </recommendedName>
</protein>
<feature type="transmembrane region" description="Helical" evidence="6">
    <location>
        <begin position="238"/>
        <end position="258"/>
    </location>
</feature>
<feature type="transmembrane region" description="Helical" evidence="6">
    <location>
        <begin position="604"/>
        <end position="623"/>
    </location>
</feature>
<dbReference type="PROSITE" id="PS50156">
    <property type="entry name" value="SSD"/>
    <property type="match status" value="2"/>
</dbReference>
<evidence type="ECO:0000256" key="3">
    <source>
        <dbReference type="ARBA" id="ARBA00022692"/>
    </source>
</evidence>
<dbReference type="EMBL" id="SNYR01000001">
    <property type="protein sequence ID" value="TDQ66246.1"/>
    <property type="molecule type" value="Genomic_DNA"/>
</dbReference>
<dbReference type="SUPFAM" id="SSF82866">
    <property type="entry name" value="Multidrug efflux transporter AcrB transmembrane domain"/>
    <property type="match status" value="2"/>
</dbReference>
<keyword evidence="4 6" id="KW-1133">Transmembrane helix</keyword>
<gene>
    <name evidence="8" type="ORF">ATL17_0237</name>
</gene>
<dbReference type="Pfam" id="PF03176">
    <property type="entry name" value="MMPL"/>
    <property type="match status" value="2"/>
</dbReference>
<keyword evidence="2" id="KW-1003">Cell membrane</keyword>
<evidence type="ECO:0000256" key="1">
    <source>
        <dbReference type="ARBA" id="ARBA00004651"/>
    </source>
</evidence>
<evidence type="ECO:0000256" key="6">
    <source>
        <dbReference type="SAM" id="Phobius"/>
    </source>
</evidence>
<feature type="domain" description="SSD" evidence="7">
    <location>
        <begin position="661"/>
        <end position="752"/>
    </location>
</feature>
<comment type="caution">
    <text evidence="8">The sequence shown here is derived from an EMBL/GenBank/DDBJ whole genome shotgun (WGS) entry which is preliminary data.</text>
</comment>
<keyword evidence="3 6" id="KW-0812">Transmembrane</keyword>
<keyword evidence="9" id="KW-1185">Reference proteome</keyword>
<dbReference type="PANTHER" id="PTHR33406:SF12">
    <property type="entry name" value="BLR2997 PROTEIN"/>
    <property type="match status" value="1"/>
</dbReference>
<evidence type="ECO:0000256" key="4">
    <source>
        <dbReference type="ARBA" id="ARBA00022989"/>
    </source>
</evidence>
<evidence type="ECO:0000256" key="5">
    <source>
        <dbReference type="ARBA" id="ARBA00023136"/>
    </source>
</evidence>
<feature type="transmembrane region" description="Helical" evidence="6">
    <location>
        <begin position="727"/>
        <end position="752"/>
    </location>
</feature>
<feature type="domain" description="SSD" evidence="7">
    <location>
        <begin position="260"/>
        <end position="386"/>
    </location>
</feature>
<feature type="transmembrane region" description="Helical" evidence="6">
    <location>
        <begin position="419"/>
        <end position="436"/>
    </location>
</feature>
<evidence type="ECO:0000313" key="8">
    <source>
        <dbReference type="EMBL" id="TDQ66246.1"/>
    </source>
</evidence>
<accession>A0A4R6VU54</accession>
<dbReference type="Proteomes" id="UP000295391">
    <property type="component" value="Unassembled WGS sequence"/>
</dbReference>
<feature type="transmembrane region" description="Helical" evidence="6">
    <location>
        <begin position="643"/>
        <end position="667"/>
    </location>
</feature>
<dbReference type="PANTHER" id="PTHR33406">
    <property type="entry name" value="MEMBRANE PROTEIN MJ1562-RELATED"/>
    <property type="match status" value="1"/>
</dbReference>
<dbReference type="GO" id="GO:0005886">
    <property type="term" value="C:plasma membrane"/>
    <property type="evidence" value="ECO:0007669"/>
    <property type="project" value="UniProtKB-SubCell"/>
</dbReference>
<comment type="subcellular location">
    <subcellularLocation>
        <location evidence="1">Cell membrane</location>
        <topology evidence="1">Multi-pass membrane protein</topology>
    </subcellularLocation>
</comment>
<evidence type="ECO:0000313" key="9">
    <source>
        <dbReference type="Proteomes" id="UP000295391"/>
    </source>
</evidence>
<dbReference type="InterPro" id="IPR000731">
    <property type="entry name" value="SSD"/>
</dbReference>
<name>A0A4R6VU54_9HYPH</name>
<dbReference type="InterPro" id="IPR050545">
    <property type="entry name" value="Mycobact_MmpL"/>
</dbReference>
<sequence>MPPAAKSLLPLLECCTLSIGFGLERIGLITLKYPKIVTAVLIAFTLLCLAQVPRITIDGDLLRLYKNSGEYYDTYVELGERFGTFENDAYILVKSDQLTDPEVIETMRELALELELNSFASGTLSPFSLRKPAEEDGITRPAVPEDMASAEEVAAALNDLRQNDPMMRNLIVEDLTGFVMLMFPNPDMLKGDGEARMIAELREMISFYDDPRYQIELTGPPIWKSELLNASKSDQVKFTAAGIILGFLTAFLAFRTFWGAVLATLAPFVSVLWVVGSVVLIFGSFTFLTNILTALVLVIAFAESMFFCFHWLRLSREGMDHEEAIRETIVRVSPACALTSITTVVAFLSLSIAPGQGIFEFAITGALAIPMAFLALVTFLPLALRAATRMGYKPKQAPSVALTAIIPPLSKLAERGHKPVAILGVLAFVLMLYPHFQLQPTFSFQQFLPKGSEALDTSEAIDQGVGGVAPLYVSIPLLDNDPQITDDDFARVETVHGILENIFGKGKVISGASFNHYSEAGFSRDQIFDAVGPFMKRRFITDEGDLAMATAFMPTQLGSKEVRELVEETDAALKEAGLGDASISGFRVLSAYESVDMIQRLQDGLTIAVVISIFIIGIAFRSWRVALICTIPNFAPILGTELYLWVSGAGLQLTTVISLTIAFGIAVDDTIHFMNHYVRARNQNYGHKEAVMRTLERVGPALIATTLILCAGTTVVIFSVLPQVALFGALCVLTLFLALLGDLIILPSLLIAGGRLFRSFGGQPK</sequence>
<feature type="transmembrane region" description="Helical" evidence="6">
    <location>
        <begin position="332"/>
        <end position="352"/>
    </location>
</feature>
<evidence type="ECO:0000256" key="2">
    <source>
        <dbReference type="ARBA" id="ARBA00022475"/>
    </source>
</evidence>
<dbReference type="Gene3D" id="1.20.1640.10">
    <property type="entry name" value="Multidrug efflux transporter AcrB transmembrane domain"/>
    <property type="match status" value="2"/>
</dbReference>
<proteinExistence type="predicted"/>